<protein>
    <submittedName>
        <fullName evidence="5">KAT8 regulatory NSL complex subunit 1-like protein</fullName>
    </submittedName>
</protein>
<feature type="compositionally biased region" description="Low complexity" evidence="2">
    <location>
        <begin position="388"/>
        <end position="401"/>
    </location>
</feature>
<keyword evidence="3" id="KW-0732">Signal</keyword>
<evidence type="ECO:0000259" key="4">
    <source>
        <dbReference type="PROSITE" id="PS52052"/>
    </source>
</evidence>
<accession>A0A8X6R829</accession>
<feature type="region of interest" description="Disordered" evidence="2">
    <location>
        <begin position="993"/>
        <end position="1017"/>
    </location>
</feature>
<dbReference type="GO" id="GO:0044545">
    <property type="term" value="C:NSL complex"/>
    <property type="evidence" value="ECO:0007669"/>
    <property type="project" value="TreeGrafter"/>
</dbReference>
<organism evidence="5 6">
    <name type="scientific">Nephila pilipes</name>
    <name type="common">Giant wood spider</name>
    <name type="synonym">Nephila maculata</name>
    <dbReference type="NCBI Taxonomy" id="299642"/>
    <lineage>
        <taxon>Eukaryota</taxon>
        <taxon>Metazoa</taxon>
        <taxon>Ecdysozoa</taxon>
        <taxon>Arthropoda</taxon>
        <taxon>Chelicerata</taxon>
        <taxon>Arachnida</taxon>
        <taxon>Araneae</taxon>
        <taxon>Araneomorphae</taxon>
        <taxon>Entelegynae</taxon>
        <taxon>Araneoidea</taxon>
        <taxon>Nephilidae</taxon>
        <taxon>Nephila</taxon>
    </lineage>
</organism>
<feature type="region of interest" description="Disordered" evidence="2">
    <location>
        <begin position="1228"/>
        <end position="1266"/>
    </location>
</feature>
<feature type="region of interest" description="Disordered" evidence="2">
    <location>
        <begin position="388"/>
        <end position="428"/>
    </location>
</feature>
<feature type="compositionally biased region" description="Low complexity" evidence="2">
    <location>
        <begin position="726"/>
        <end position="739"/>
    </location>
</feature>
<dbReference type="GO" id="GO:0035035">
    <property type="term" value="F:histone acetyltransferase binding"/>
    <property type="evidence" value="ECO:0007669"/>
    <property type="project" value="TreeGrafter"/>
</dbReference>
<evidence type="ECO:0000256" key="1">
    <source>
        <dbReference type="SAM" id="Coils"/>
    </source>
</evidence>
<dbReference type="SMART" id="SM01300">
    <property type="entry name" value="PEHE"/>
    <property type="match status" value="1"/>
</dbReference>
<dbReference type="Pfam" id="PF15275">
    <property type="entry name" value="PEHE"/>
    <property type="match status" value="1"/>
</dbReference>
<evidence type="ECO:0000256" key="2">
    <source>
        <dbReference type="SAM" id="MobiDB-lite"/>
    </source>
</evidence>
<name>A0A8X6R829_NEPPI</name>
<feature type="region of interest" description="Disordered" evidence="2">
    <location>
        <begin position="169"/>
        <end position="194"/>
    </location>
</feature>
<dbReference type="PROSITE" id="PS52052">
    <property type="entry name" value="PEHE"/>
    <property type="match status" value="1"/>
</dbReference>
<evidence type="ECO:0000256" key="3">
    <source>
        <dbReference type="SAM" id="SignalP"/>
    </source>
</evidence>
<keyword evidence="1" id="KW-0175">Coiled coil</keyword>
<dbReference type="PANTHER" id="PTHR22443">
    <property type="entry name" value="NON-SPECIFIC LETHAL 1, ISOFORM M"/>
    <property type="match status" value="1"/>
</dbReference>
<proteinExistence type="predicted"/>
<feature type="signal peptide" evidence="3">
    <location>
        <begin position="1"/>
        <end position="22"/>
    </location>
</feature>
<feature type="region of interest" description="Disordered" evidence="2">
    <location>
        <begin position="921"/>
        <end position="940"/>
    </location>
</feature>
<dbReference type="Proteomes" id="UP000887013">
    <property type="component" value="Unassembled WGS sequence"/>
</dbReference>
<comment type="caution">
    <text evidence="5">The sequence shown here is derived from an EMBL/GenBank/DDBJ whole genome shotgun (WGS) entry which is preliminary data.</text>
</comment>
<feature type="compositionally biased region" description="Low complexity" evidence="2">
    <location>
        <begin position="1237"/>
        <end position="1256"/>
    </location>
</feature>
<dbReference type="OrthoDB" id="6022640at2759"/>
<feature type="domain" description="PEHE" evidence="4">
    <location>
        <begin position="1051"/>
        <end position="1208"/>
    </location>
</feature>
<sequence length="1287" mass="142139">MLSPASLRVCCLAVMAPALTKADRRADCLPVALPFPADPENRKDNINDFTLAKFPSKFTCLFNKRKHLMQKTWLRAYMRNNSELSDKNRYSQFDLRKSLLNSKVRINADSKSKSWHGTNVTVAVADKVRLKYTMNKNNSSLRNMGLARTNTSLGLHSMKRMNRIAHLSHRDKGNPSNLMHESGESSPDLPDSTNSELKAPYRIVRIVQPVQGQSTEVVSSSGDLKCDIPSVDNTTLPPVDKQSSDILVSDNTIIPLSSMSPNDCAVTLNDSNLHVTLTDSNCSVQAPESLVADTVRSPVQESSNELPPESCDISVRDVYNNMTVIQDDSTAIHHLNQVAVSDFKESKLQDSVDHLNYVSPLSSPLCDVSTQDDIADVTATLDVEASPFSVASPSSPASHHSLNGSDAETGSITSSTLSADASPIPSSVDEGNEKVFITFPDSFLASASGVHKELVAPAFSDALCLSLNNSDSAGSDDEMHIMRKACCPLPEKDLSNFQELAKEHERKITVALNETEALLRKYTIQHIYNEIRTFVQHIQRKLSLPCQRQAKYGGSKPRDLVDKKAELLQNENVKNLSTAALVSLVRKLESSSSTGSLLPHQNVAVPDSELLRNKLSSLTFAPEDCADVKNTSKVLLNGVKKLLRSADPDLTESSDDGNSDTEMDEPIETPAQKKALWKFMMERAALASRSTLLVAKIRELENQLRNVTNYIKKVSASYGDISFEEPPASASSALSTESAGDASLQTSLKPNRPKGLVRPVNGYLDHSSVNSAIHAGTTPGGSEALRMEQKLNNSFSLMDTTESCSRTRALKTTNFHKRKLLVTTGLHLTNSKLAKLSTVSCVCNCQDDMPPCVLCTGRYNCIQSVDPDSLPLLDRVSLLDPNFHPLLSLEKDIPLLVHFENILKKNEAQYQSVRPVSPIPSHRRLGFGTKPKHLTNAKSRSHKLKRYARSLLSAKYRNKKKHFRKHKLVFGKWRKLHNKSSFHSRDRFRRLSVASSGSSHDSPIPSPMSAYDDGSGYDARRRRDDNQFDIDDVIIPYSNKRGRLVKFEFKDIEIPSWRSIAFEDLKSIEMEEDTSDAAFIKRHEGYEVEERKIIRNGGGALCFFNTWQKRARRQHRSDSRADSSGANTPDPVLICDQDILFQDTNSMLASSPLSPALSPPTTPSSANLISDDSQPPLGSVKKKVGGAKRQEEPTARANATDYDEILPYEPRSFPLSEAIVEELLAESDHNRDDTDVTASGPSCPASPASTTSSTSTVEEEDVTDPEWRVVKRESGPEQTLVLKFAKR</sequence>
<dbReference type="InterPro" id="IPR026180">
    <property type="entry name" value="NSL1"/>
</dbReference>
<reference evidence="5" key="1">
    <citation type="submission" date="2020-08" db="EMBL/GenBank/DDBJ databases">
        <title>Multicomponent nature underlies the extraordinary mechanical properties of spider dragline silk.</title>
        <authorList>
            <person name="Kono N."/>
            <person name="Nakamura H."/>
            <person name="Mori M."/>
            <person name="Yoshida Y."/>
            <person name="Ohtoshi R."/>
            <person name="Malay A.D."/>
            <person name="Moran D.A.P."/>
            <person name="Tomita M."/>
            <person name="Numata K."/>
            <person name="Arakawa K."/>
        </authorList>
    </citation>
    <scope>NUCLEOTIDE SEQUENCE</scope>
</reference>
<dbReference type="Gene3D" id="6.10.250.3170">
    <property type="match status" value="1"/>
</dbReference>
<dbReference type="EMBL" id="BMAW01040681">
    <property type="protein sequence ID" value="GFU60571.1"/>
    <property type="molecule type" value="Genomic_DNA"/>
</dbReference>
<dbReference type="PANTHER" id="PTHR22443:SF18">
    <property type="entry name" value="NON-SPECIFIC LETHAL 1, ISOFORM M"/>
    <property type="match status" value="1"/>
</dbReference>
<feature type="compositionally biased region" description="Acidic residues" evidence="2">
    <location>
        <begin position="649"/>
        <end position="667"/>
    </location>
</feature>
<feature type="coiled-coil region" evidence="1">
    <location>
        <begin position="494"/>
        <end position="521"/>
    </location>
</feature>
<dbReference type="InterPro" id="IPR029332">
    <property type="entry name" value="PEHE_dom"/>
</dbReference>
<feature type="compositionally biased region" description="Polar residues" evidence="2">
    <location>
        <begin position="402"/>
        <end position="419"/>
    </location>
</feature>
<feature type="chain" id="PRO_5036504529" evidence="3">
    <location>
        <begin position="23"/>
        <end position="1287"/>
    </location>
</feature>
<gene>
    <name evidence="5" type="primary">KANSL1L_1</name>
    <name evidence="5" type="ORF">NPIL_657081</name>
</gene>
<evidence type="ECO:0000313" key="5">
    <source>
        <dbReference type="EMBL" id="GFU60571.1"/>
    </source>
</evidence>
<feature type="region of interest" description="Disordered" evidence="2">
    <location>
        <begin position="647"/>
        <end position="668"/>
    </location>
</feature>
<evidence type="ECO:0000313" key="6">
    <source>
        <dbReference type="Proteomes" id="UP000887013"/>
    </source>
</evidence>
<keyword evidence="6" id="KW-1185">Reference proteome</keyword>
<feature type="region of interest" description="Disordered" evidence="2">
    <location>
        <begin position="1151"/>
        <end position="1203"/>
    </location>
</feature>
<feature type="region of interest" description="Disordered" evidence="2">
    <location>
        <begin position="726"/>
        <end position="752"/>
    </location>
</feature>